<gene>
    <name evidence="1" type="ORF">M9458_048672</name>
</gene>
<accession>A0ABD0N8Y5</accession>
<evidence type="ECO:0000313" key="2">
    <source>
        <dbReference type="Proteomes" id="UP001529510"/>
    </source>
</evidence>
<organism evidence="1 2">
    <name type="scientific">Cirrhinus mrigala</name>
    <name type="common">Mrigala</name>
    <dbReference type="NCBI Taxonomy" id="683832"/>
    <lineage>
        <taxon>Eukaryota</taxon>
        <taxon>Metazoa</taxon>
        <taxon>Chordata</taxon>
        <taxon>Craniata</taxon>
        <taxon>Vertebrata</taxon>
        <taxon>Euteleostomi</taxon>
        <taxon>Actinopterygii</taxon>
        <taxon>Neopterygii</taxon>
        <taxon>Teleostei</taxon>
        <taxon>Ostariophysi</taxon>
        <taxon>Cypriniformes</taxon>
        <taxon>Cyprinidae</taxon>
        <taxon>Labeoninae</taxon>
        <taxon>Labeonini</taxon>
        <taxon>Cirrhinus</taxon>
    </lineage>
</organism>
<sequence length="108" mass="11180">GLLELGVIMDVYADLPPLLPPSLEPSVTPVPSSCFARLPCPPWSVVDHPSPRTPLLQLCLVPPAPSGFSIPSATPWSSVALAPPLPSRSSSSPWLIGSVYALGSSTAI</sequence>
<name>A0ABD0N8Y5_CIRMR</name>
<protein>
    <submittedName>
        <fullName evidence="1">Uncharacterized protein</fullName>
    </submittedName>
</protein>
<comment type="caution">
    <text evidence="1">The sequence shown here is derived from an EMBL/GenBank/DDBJ whole genome shotgun (WGS) entry which is preliminary data.</text>
</comment>
<proteinExistence type="predicted"/>
<feature type="non-terminal residue" evidence="1">
    <location>
        <position position="1"/>
    </location>
</feature>
<dbReference type="AlphaFoldDB" id="A0ABD0N8Y5"/>
<reference evidence="1 2" key="1">
    <citation type="submission" date="2024-05" db="EMBL/GenBank/DDBJ databases">
        <title>Genome sequencing and assembly of Indian major carp, Cirrhinus mrigala (Hamilton, 1822).</title>
        <authorList>
            <person name="Mohindra V."/>
            <person name="Chowdhury L.M."/>
            <person name="Lal K."/>
            <person name="Jena J.K."/>
        </authorList>
    </citation>
    <scope>NUCLEOTIDE SEQUENCE [LARGE SCALE GENOMIC DNA]</scope>
    <source>
        <strain evidence="1">CM1030</strain>
        <tissue evidence="1">Blood</tissue>
    </source>
</reference>
<evidence type="ECO:0000313" key="1">
    <source>
        <dbReference type="EMBL" id="KAL0157426.1"/>
    </source>
</evidence>
<dbReference type="Proteomes" id="UP001529510">
    <property type="component" value="Unassembled WGS sequence"/>
</dbReference>
<keyword evidence="2" id="KW-1185">Reference proteome</keyword>
<feature type="non-terminal residue" evidence="1">
    <location>
        <position position="108"/>
    </location>
</feature>
<dbReference type="EMBL" id="JAMKFB020000024">
    <property type="protein sequence ID" value="KAL0157426.1"/>
    <property type="molecule type" value="Genomic_DNA"/>
</dbReference>